<dbReference type="STRING" id="429701.A0A2G9I8L0"/>
<feature type="signal peptide" evidence="1">
    <location>
        <begin position="1"/>
        <end position="23"/>
    </location>
</feature>
<sequence length="136" mass="15838">MNLAKRFVLSSLFHYLIIYSADSKCQESFWCGNLGFLEFPLSHVTHPECGLFFVDCSFLYPRIQLGDGGTWYDSLEKLSANRFRIRDPYLEDYLYNYNCSSFRSLSLPSSPSSSMTDWDKIWLEEIEAQLGNEDIK</sequence>
<dbReference type="EMBL" id="NKXS01000151">
    <property type="protein sequence ID" value="PIN26095.1"/>
    <property type="molecule type" value="Genomic_DNA"/>
</dbReference>
<evidence type="ECO:0000313" key="3">
    <source>
        <dbReference type="Proteomes" id="UP000231279"/>
    </source>
</evidence>
<evidence type="ECO:0008006" key="4">
    <source>
        <dbReference type="Google" id="ProtNLM"/>
    </source>
</evidence>
<proteinExistence type="predicted"/>
<feature type="chain" id="PRO_5013701582" description="Wall-associated receptor kinase galacturonan-binding domain-containing protein" evidence="1">
    <location>
        <begin position="24"/>
        <end position="136"/>
    </location>
</feature>
<dbReference type="AlphaFoldDB" id="A0A2G9I8L0"/>
<dbReference type="OrthoDB" id="1695934at2759"/>
<evidence type="ECO:0000313" key="2">
    <source>
        <dbReference type="EMBL" id="PIN26095.1"/>
    </source>
</evidence>
<accession>A0A2G9I8L0</accession>
<evidence type="ECO:0000256" key="1">
    <source>
        <dbReference type="SAM" id="SignalP"/>
    </source>
</evidence>
<reference evidence="3" key="1">
    <citation type="journal article" date="2018" name="Gigascience">
        <title>Genome assembly of the Pink Ipe (Handroanthus impetiginosus, Bignoniaceae), a highly valued, ecologically keystone Neotropical timber forest tree.</title>
        <authorList>
            <person name="Silva-Junior O.B."/>
            <person name="Grattapaglia D."/>
            <person name="Novaes E."/>
            <person name="Collevatti R.G."/>
        </authorList>
    </citation>
    <scope>NUCLEOTIDE SEQUENCE [LARGE SCALE GENOMIC DNA]</scope>
    <source>
        <strain evidence="3">cv. UFG-1</strain>
    </source>
</reference>
<gene>
    <name evidence="2" type="ORF">CDL12_01164</name>
</gene>
<organism evidence="2 3">
    <name type="scientific">Handroanthus impetiginosus</name>
    <dbReference type="NCBI Taxonomy" id="429701"/>
    <lineage>
        <taxon>Eukaryota</taxon>
        <taxon>Viridiplantae</taxon>
        <taxon>Streptophyta</taxon>
        <taxon>Embryophyta</taxon>
        <taxon>Tracheophyta</taxon>
        <taxon>Spermatophyta</taxon>
        <taxon>Magnoliopsida</taxon>
        <taxon>eudicotyledons</taxon>
        <taxon>Gunneridae</taxon>
        <taxon>Pentapetalae</taxon>
        <taxon>asterids</taxon>
        <taxon>lamiids</taxon>
        <taxon>Lamiales</taxon>
        <taxon>Bignoniaceae</taxon>
        <taxon>Crescentiina</taxon>
        <taxon>Tabebuia alliance</taxon>
        <taxon>Handroanthus</taxon>
    </lineage>
</organism>
<name>A0A2G9I8L0_9LAMI</name>
<keyword evidence="3" id="KW-1185">Reference proteome</keyword>
<protein>
    <recommendedName>
        <fullName evidence="4">Wall-associated receptor kinase galacturonan-binding domain-containing protein</fullName>
    </recommendedName>
</protein>
<keyword evidence="1" id="KW-0732">Signal</keyword>
<comment type="caution">
    <text evidence="2">The sequence shown here is derived from an EMBL/GenBank/DDBJ whole genome shotgun (WGS) entry which is preliminary data.</text>
</comment>
<dbReference type="Proteomes" id="UP000231279">
    <property type="component" value="Unassembled WGS sequence"/>
</dbReference>